<evidence type="ECO:0000313" key="4">
    <source>
        <dbReference type="EMBL" id="GAA4790790.1"/>
    </source>
</evidence>
<feature type="transmembrane region" description="Helical" evidence="2">
    <location>
        <begin position="41"/>
        <end position="57"/>
    </location>
</feature>
<evidence type="ECO:0000256" key="2">
    <source>
        <dbReference type="SAM" id="Phobius"/>
    </source>
</evidence>
<gene>
    <name evidence="4" type="ORF">GCM10023200_27340</name>
</gene>
<keyword evidence="2" id="KW-1133">Transmembrane helix</keyword>
<reference evidence="5" key="1">
    <citation type="journal article" date="2019" name="Int. J. Syst. Evol. Microbiol.">
        <title>The Global Catalogue of Microorganisms (GCM) 10K type strain sequencing project: providing services to taxonomists for standard genome sequencing and annotation.</title>
        <authorList>
            <consortium name="The Broad Institute Genomics Platform"/>
            <consortium name="The Broad Institute Genome Sequencing Center for Infectious Disease"/>
            <person name="Wu L."/>
            <person name="Ma J."/>
        </authorList>
    </citation>
    <scope>NUCLEOTIDE SEQUENCE [LARGE SCALE GENOMIC DNA]</scope>
    <source>
        <strain evidence="5">JCM 17979</strain>
    </source>
</reference>
<accession>A0ABP9B7T3</accession>
<name>A0ABP9B7T3_9PSEU</name>
<keyword evidence="5" id="KW-1185">Reference proteome</keyword>
<sequence length="103" mass="11825">MDTQDERFDEVAPPAATPSEDELRQRAVTRLRKRADFRTHVLVYVLVNSMLVVIWAITGADLFWPIFPILGWGVGLAANAWDVYRPDPVTEDRIQQEIGRMRS</sequence>
<dbReference type="InterPro" id="IPR025698">
    <property type="entry name" value="2TM_dom"/>
</dbReference>
<feature type="region of interest" description="Disordered" evidence="1">
    <location>
        <begin position="1"/>
        <end position="23"/>
    </location>
</feature>
<evidence type="ECO:0000259" key="3">
    <source>
        <dbReference type="Pfam" id="PF13239"/>
    </source>
</evidence>
<keyword evidence="2" id="KW-0812">Transmembrane</keyword>
<dbReference type="Proteomes" id="UP001500928">
    <property type="component" value="Unassembled WGS sequence"/>
</dbReference>
<dbReference type="Pfam" id="PF13239">
    <property type="entry name" value="2TM"/>
    <property type="match status" value="1"/>
</dbReference>
<protein>
    <recommendedName>
        <fullName evidence="3">2TM domain-containing protein</fullName>
    </recommendedName>
</protein>
<evidence type="ECO:0000313" key="5">
    <source>
        <dbReference type="Proteomes" id="UP001500928"/>
    </source>
</evidence>
<feature type="compositionally biased region" description="Basic and acidic residues" evidence="1">
    <location>
        <begin position="1"/>
        <end position="10"/>
    </location>
</feature>
<feature type="domain" description="2TM" evidence="3">
    <location>
        <begin position="25"/>
        <end position="95"/>
    </location>
</feature>
<keyword evidence="2" id="KW-0472">Membrane</keyword>
<organism evidence="4 5">
    <name type="scientific">Actinomycetospora chlora</name>
    <dbReference type="NCBI Taxonomy" id="663608"/>
    <lineage>
        <taxon>Bacteria</taxon>
        <taxon>Bacillati</taxon>
        <taxon>Actinomycetota</taxon>
        <taxon>Actinomycetes</taxon>
        <taxon>Pseudonocardiales</taxon>
        <taxon>Pseudonocardiaceae</taxon>
        <taxon>Actinomycetospora</taxon>
    </lineage>
</organism>
<comment type="caution">
    <text evidence="4">The sequence shown here is derived from an EMBL/GenBank/DDBJ whole genome shotgun (WGS) entry which is preliminary data.</text>
</comment>
<dbReference type="RefSeq" id="WP_345415303.1">
    <property type="nucleotide sequence ID" value="NZ_BAABHO010000019.1"/>
</dbReference>
<dbReference type="EMBL" id="BAABHO010000019">
    <property type="protein sequence ID" value="GAA4790790.1"/>
    <property type="molecule type" value="Genomic_DNA"/>
</dbReference>
<evidence type="ECO:0000256" key="1">
    <source>
        <dbReference type="SAM" id="MobiDB-lite"/>
    </source>
</evidence>
<proteinExistence type="predicted"/>
<feature type="transmembrane region" description="Helical" evidence="2">
    <location>
        <begin position="63"/>
        <end position="84"/>
    </location>
</feature>